<keyword evidence="3" id="KW-1185">Reference proteome</keyword>
<dbReference type="STRING" id="1432656.X802_07515"/>
<keyword evidence="1" id="KW-0472">Membrane</keyword>
<reference evidence="2 3" key="1">
    <citation type="submission" date="2014-01" db="EMBL/GenBank/DDBJ databases">
        <title>Genome sequencing of Thermococcus guaymasensis.</title>
        <authorList>
            <person name="Zhang X."/>
            <person name="Alvare G."/>
            <person name="Fristensky B."/>
            <person name="Chen L."/>
            <person name="Suen T."/>
            <person name="Chen Q."/>
            <person name="Ma K."/>
        </authorList>
    </citation>
    <scope>NUCLEOTIDE SEQUENCE [LARGE SCALE GENOMIC DNA]</scope>
    <source>
        <strain evidence="2 3">DSM 11113</strain>
    </source>
</reference>
<feature type="transmembrane region" description="Helical" evidence="1">
    <location>
        <begin position="82"/>
        <end position="109"/>
    </location>
</feature>
<dbReference type="PANTHER" id="PTHR43847">
    <property type="entry name" value="BLL3993 PROTEIN"/>
    <property type="match status" value="1"/>
</dbReference>
<keyword evidence="2" id="KW-0808">Transferase</keyword>
<dbReference type="InterPro" id="IPR052527">
    <property type="entry name" value="Metal_cation-efflux_comp"/>
</dbReference>
<dbReference type="GeneID" id="27135502"/>
<evidence type="ECO:0000313" key="3">
    <source>
        <dbReference type="Proteomes" id="UP000062043"/>
    </source>
</evidence>
<dbReference type="Gene3D" id="1.20.120.1630">
    <property type="match status" value="1"/>
</dbReference>
<dbReference type="Proteomes" id="UP000062043">
    <property type="component" value="Chromosome"/>
</dbReference>
<keyword evidence="1" id="KW-1133">Transmembrane helix</keyword>
<evidence type="ECO:0000313" key="2">
    <source>
        <dbReference type="EMBL" id="AJC72024.1"/>
    </source>
</evidence>
<keyword evidence="2" id="KW-0489">Methyltransferase</keyword>
<gene>
    <name evidence="2" type="ORF">X802_07515</name>
</gene>
<organism evidence="2 3">
    <name type="scientific">Thermococcus guaymasensis DSM 11113</name>
    <dbReference type="NCBI Taxonomy" id="1432656"/>
    <lineage>
        <taxon>Archaea</taxon>
        <taxon>Methanobacteriati</taxon>
        <taxon>Methanobacteriota</taxon>
        <taxon>Thermococci</taxon>
        <taxon>Thermococcales</taxon>
        <taxon>Thermococcaceae</taxon>
        <taxon>Thermococcus</taxon>
    </lineage>
</organism>
<accession>A0A0X1KL83</accession>
<dbReference type="PANTHER" id="PTHR43847:SF1">
    <property type="entry name" value="BLL3993 PROTEIN"/>
    <property type="match status" value="1"/>
</dbReference>
<keyword evidence="1" id="KW-0812">Transmembrane</keyword>
<protein>
    <submittedName>
        <fullName evidence="2">Farnesyl cysteine carboxyl-methyltransferase</fullName>
    </submittedName>
</protein>
<dbReference type="RefSeq" id="WP_062372321.1">
    <property type="nucleotide sequence ID" value="NZ_CP007140.1"/>
</dbReference>
<dbReference type="PATRIC" id="fig|1432656.3.peg.1461"/>
<sequence>MRFLGIVPKVSLFTVPYAVLAFYLNSRPNFSFPRFPALGFALLTAGIVFWLLCYRQISKAYRRGELLTTGCYSRVRHPIYSIWGFLIVPGFSIAIGGFMLGLPLFYWLALVKFIGEEENALEERFDDGWREYAGRTPRFLPRL</sequence>
<dbReference type="AlphaFoldDB" id="A0A0X1KL83"/>
<dbReference type="GO" id="GO:0032259">
    <property type="term" value="P:methylation"/>
    <property type="evidence" value="ECO:0007669"/>
    <property type="project" value="UniProtKB-KW"/>
</dbReference>
<evidence type="ECO:0000256" key="1">
    <source>
        <dbReference type="SAM" id="Phobius"/>
    </source>
</evidence>
<name>A0A0X1KL83_9EURY</name>
<proteinExistence type="predicted"/>
<dbReference type="KEGG" id="tgy:X802_07515"/>
<feature type="transmembrane region" description="Helical" evidence="1">
    <location>
        <begin position="37"/>
        <end position="54"/>
    </location>
</feature>
<dbReference type="GO" id="GO:0008168">
    <property type="term" value="F:methyltransferase activity"/>
    <property type="evidence" value="ECO:0007669"/>
    <property type="project" value="UniProtKB-KW"/>
</dbReference>
<dbReference type="OrthoDB" id="148346at2157"/>
<dbReference type="EMBL" id="CP007140">
    <property type="protein sequence ID" value="AJC72024.1"/>
    <property type="molecule type" value="Genomic_DNA"/>
</dbReference>